<evidence type="ECO:0000256" key="1">
    <source>
        <dbReference type="SAM" id="MobiDB-lite"/>
    </source>
</evidence>
<evidence type="ECO:0000313" key="4">
    <source>
        <dbReference type="Proteomes" id="UP001437256"/>
    </source>
</evidence>
<feature type="region of interest" description="Disordered" evidence="1">
    <location>
        <begin position="1"/>
        <end position="50"/>
    </location>
</feature>
<protein>
    <submittedName>
        <fullName evidence="3">Uncharacterized protein</fullName>
    </submittedName>
</protein>
<feature type="compositionally biased region" description="Polar residues" evidence="1">
    <location>
        <begin position="35"/>
        <end position="44"/>
    </location>
</feature>
<feature type="compositionally biased region" description="Basic and acidic residues" evidence="1">
    <location>
        <begin position="1"/>
        <end position="12"/>
    </location>
</feature>
<feature type="transmembrane region" description="Helical" evidence="2">
    <location>
        <begin position="60"/>
        <end position="78"/>
    </location>
</feature>
<name>A0ABR2ZXI8_9AGAR</name>
<organism evidence="3 4">
    <name type="scientific">Marasmius tenuissimus</name>
    <dbReference type="NCBI Taxonomy" id="585030"/>
    <lineage>
        <taxon>Eukaryota</taxon>
        <taxon>Fungi</taxon>
        <taxon>Dikarya</taxon>
        <taxon>Basidiomycota</taxon>
        <taxon>Agaricomycotina</taxon>
        <taxon>Agaricomycetes</taxon>
        <taxon>Agaricomycetidae</taxon>
        <taxon>Agaricales</taxon>
        <taxon>Marasmiineae</taxon>
        <taxon>Marasmiaceae</taxon>
        <taxon>Marasmius</taxon>
    </lineage>
</organism>
<keyword evidence="2" id="KW-0472">Membrane</keyword>
<keyword evidence="4" id="KW-1185">Reference proteome</keyword>
<keyword evidence="2" id="KW-1133">Transmembrane helix</keyword>
<keyword evidence="2" id="KW-0812">Transmembrane</keyword>
<dbReference type="EMBL" id="JBBXMP010000047">
    <property type="protein sequence ID" value="KAL0065508.1"/>
    <property type="molecule type" value="Genomic_DNA"/>
</dbReference>
<accession>A0ABR2ZXI8</accession>
<proteinExistence type="predicted"/>
<evidence type="ECO:0000256" key="2">
    <source>
        <dbReference type="SAM" id="Phobius"/>
    </source>
</evidence>
<gene>
    <name evidence="3" type="ORF">AAF712_007572</name>
</gene>
<comment type="caution">
    <text evidence="3">The sequence shown here is derived from an EMBL/GenBank/DDBJ whole genome shotgun (WGS) entry which is preliminary data.</text>
</comment>
<reference evidence="3 4" key="1">
    <citation type="submission" date="2024-05" db="EMBL/GenBank/DDBJ databases">
        <title>A draft genome resource for the thread blight pathogen Marasmius tenuissimus strain MS-2.</title>
        <authorList>
            <person name="Yulfo-Soto G.E."/>
            <person name="Baruah I.K."/>
            <person name="Amoako-Attah I."/>
            <person name="Bukari Y."/>
            <person name="Meinhardt L.W."/>
            <person name="Bailey B.A."/>
            <person name="Cohen S.P."/>
        </authorList>
    </citation>
    <scope>NUCLEOTIDE SEQUENCE [LARGE SCALE GENOMIC DNA]</scope>
    <source>
        <strain evidence="3 4">MS-2</strain>
    </source>
</reference>
<sequence>MSPKDRDEEKALFEPYQDNGRQLNTSDEPPLYRTEGQSQDTNVDPSAERNAHKKNCLRKMGRHLAIFTVLFFVWQTFFRRPKIIVCRWPPPPGSEPLLDVLVQSGARPEPLPDEFPWPPQLTLEECVEWPQHSDDNPGHGCHDDHGHDHPHHKYSFDSSFSLPASSDALGLFARGPWSVGHLNVVQGLEETDDVLINVTTRWSGSRRLLDHVELCKFTGGEKEFGVGIVSKKGHRHPHGRHHNHIRFDVDVFLPRSSDKRLEIDKFVTWMPIFSQTFGHLGQRVHFDTIGMFGSVAAITVESLSARNATAVAAIGSITGNFSTSSSLKLVTASGNIDVNVGLSNDNKSGNWTHLDMQTAVSYVFRFARLA</sequence>
<dbReference type="Proteomes" id="UP001437256">
    <property type="component" value="Unassembled WGS sequence"/>
</dbReference>
<evidence type="ECO:0000313" key="3">
    <source>
        <dbReference type="EMBL" id="KAL0065508.1"/>
    </source>
</evidence>